<dbReference type="NCBIfam" id="TIGR01250">
    <property type="entry name" value="pro_imino_pep_2"/>
    <property type="match status" value="1"/>
</dbReference>
<dbReference type="Gene3D" id="3.40.50.1820">
    <property type="entry name" value="alpha/beta hydrolase"/>
    <property type="match status" value="1"/>
</dbReference>
<dbReference type="InterPro" id="IPR000073">
    <property type="entry name" value="AB_hydrolase_1"/>
</dbReference>
<dbReference type="InterPro" id="IPR005945">
    <property type="entry name" value="Pro_imino_pep"/>
</dbReference>
<dbReference type="EMBL" id="LGIQ01000011">
    <property type="protein sequence ID" value="KNB69284.1"/>
    <property type="molecule type" value="Genomic_DNA"/>
</dbReference>
<organism evidence="11 12">
    <name type="scientific">Brevibacillus reuszeri</name>
    <dbReference type="NCBI Taxonomy" id="54915"/>
    <lineage>
        <taxon>Bacteria</taxon>
        <taxon>Bacillati</taxon>
        <taxon>Bacillota</taxon>
        <taxon>Bacilli</taxon>
        <taxon>Bacillales</taxon>
        <taxon>Paenibacillaceae</taxon>
        <taxon>Brevibacillus</taxon>
    </lineage>
</organism>
<evidence type="ECO:0000256" key="2">
    <source>
        <dbReference type="ARBA" id="ARBA00010088"/>
    </source>
</evidence>
<dbReference type="GO" id="GO:0004177">
    <property type="term" value="F:aminopeptidase activity"/>
    <property type="evidence" value="ECO:0007669"/>
    <property type="project" value="UniProtKB-KW"/>
</dbReference>
<dbReference type="EC" id="3.4.11.5" evidence="3 7"/>
<dbReference type="PANTHER" id="PTHR43798">
    <property type="entry name" value="MONOACYLGLYCEROL LIPASE"/>
    <property type="match status" value="1"/>
</dbReference>
<keyword evidence="7" id="KW-0645">Protease</keyword>
<feature type="active site" description="Proton donor" evidence="8">
    <location>
        <position position="268"/>
    </location>
</feature>
<dbReference type="EMBL" id="BJON01000022">
    <property type="protein sequence ID" value="GED71570.1"/>
    <property type="molecule type" value="Genomic_DNA"/>
</dbReference>
<dbReference type="SUPFAM" id="SSF53474">
    <property type="entry name" value="alpha/beta-Hydrolases"/>
    <property type="match status" value="1"/>
</dbReference>
<comment type="caution">
    <text evidence="11">The sequence shown here is derived from an EMBL/GenBank/DDBJ whole genome shotgun (WGS) entry which is preliminary data.</text>
</comment>
<dbReference type="InterPro" id="IPR029058">
    <property type="entry name" value="AB_hydrolase_fold"/>
</dbReference>
<dbReference type="STRING" id="54915.ADS79_25590"/>
<dbReference type="AlphaFoldDB" id="A0A0K9YKS5"/>
<accession>A0A0K9YKS5</accession>
<dbReference type="GO" id="GO:0006508">
    <property type="term" value="P:proteolysis"/>
    <property type="evidence" value="ECO:0007669"/>
    <property type="project" value="UniProtKB-KW"/>
</dbReference>
<comment type="function">
    <text evidence="7">Releases the N-terminal proline from various substrates.</text>
</comment>
<dbReference type="PRINTS" id="PR00793">
    <property type="entry name" value="PROAMNOPTASE"/>
</dbReference>
<feature type="active site" description="Nucleophile" evidence="8">
    <location>
        <position position="102"/>
    </location>
</feature>
<keyword evidence="13" id="KW-1185">Reference proteome</keyword>
<evidence type="ECO:0000256" key="8">
    <source>
        <dbReference type="PIRSR" id="PIRSR005539-1"/>
    </source>
</evidence>
<keyword evidence="7" id="KW-0031">Aminopeptidase</keyword>
<comment type="similarity">
    <text evidence="2 7">Belongs to the peptidase S33 family.</text>
</comment>
<reference evidence="10 13" key="3">
    <citation type="submission" date="2019-06" db="EMBL/GenBank/DDBJ databases">
        <title>Whole genome shotgun sequence of Brevibacillus reuszeri NBRC 15719.</title>
        <authorList>
            <person name="Hosoyama A."/>
            <person name="Uohara A."/>
            <person name="Ohji S."/>
            <person name="Ichikawa N."/>
        </authorList>
    </citation>
    <scope>NUCLEOTIDE SEQUENCE [LARGE SCALE GENOMIC DNA]</scope>
    <source>
        <strain evidence="10 13">NBRC 15719</strain>
    </source>
</reference>
<dbReference type="InterPro" id="IPR002410">
    <property type="entry name" value="Peptidase_S33"/>
</dbReference>
<feature type="domain" description="AB hydrolase-1" evidence="9">
    <location>
        <begin position="27"/>
        <end position="274"/>
    </location>
</feature>
<gene>
    <name evidence="10" type="primary">pip</name>
    <name evidence="11" type="ORF">ADS79_25590</name>
    <name evidence="10" type="ORF">BRE01_52720</name>
</gene>
<evidence type="ECO:0000256" key="7">
    <source>
        <dbReference type="PIRNR" id="PIRNR005539"/>
    </source>
</evidence>
<feature type="active site" evidence="8">
    <location>
        <position position="241"/>
    </location>
</feature>
<keyword evidence="5 7" id="KW-0378">Hydrolase</keyword>
<dbReference type="PANTHER" id="PTHR43798:SF31">
    <property type="entry name" value="AB HYDROLASE SUPERFAMILY PROTEIN YCLE"/>
    <property type="match status" value="1"/>
</dbReference>
<dbReference type="GO" id="GO:0016020">
    <property type="term" value="C:membrane"/>
    <property type="evidence" value="ECO:0007669"/>
    <property type="project" value="TreeGrafter"/>
</dbReference>
<dbReference type="Proteomes" id="UP000319578">
    <property type="component" value="Unassembled WGS sequence"/>
</dbReference>
<evidence type="ECO:0000256" key="6">
    <source>
        <dbReference type="ARBA" id="ARBA00029605"/>
    </source>
</evidence>
<reference evidence="11" key="2">
    <citation type="submission" date="2015-07" db="EMBL/GenBank/DDBJ databases">
        <title>MeaNS - Measles Nucleotide Surveillance Program.</title>
        <authorList>
            <person name="Tran T."/>
            <person name="Druce J."/>
        </authorList>
    </citation>
    <scope>NUCLEOTIDE SEQUENCE</scope>
    <source>
        <strain evidence="11">DSM 9887</strain>
    </source>
</reference>
<comment type="catalytic activity">
    <reaction evidence="1 7">
        <text>Release of N-terminal proline from a peptide.</text>
        <dbReference type="EC" id="3.4.11.5"/>
    </reaction>
</comment>
<dbReference type="Proteomes" id="UP000036834">
    <property type="component" value="Unassembled WGS sequence"/>
</dbReference>
<evidence type="ECO:0000313" key="11">
    <source>
        <dbReference type="EMBL" id="KNB69284.1"/>
    </source>
</evidence>
<dbReference type="InterPro" id="IPR050266">
    <property type="entry name" value="AB_hydrolase_sf"/>
</dbReference>
<dbReference type="RefSeq" id="WP_049741285.1">
    <property type="nucleotide sequence ID" value="NZ_BJON01000022.1"/>
</dbReference>
<reference evidence="12" key="1">
    <citation type="submission" date="2015-07" db="EMBL/GenBank/DDBJ databases">
        <title>Genome sequencing project for genomic taxonomy and phylogenomics of Bacillus-like bacteria.</title>
        <authorList>
            <person name="Liu B."/>
            <person name="Wang J."/>
            <person name="Zhu Y."/>
            <person name="Liu G."/>
            <person name="Chen Q."/>
            <person name="Chen Z."/>
            <person name="Lan J."/>
            <person name="Che J."/>
            <person name="Ge C."/>
            <person name="Shi H."/>
            <person name="Pan Z."/>
            <person name="Liu X."/>
        </authorList>
    </citation>
    <scope>NUCLEOTIDE SEQUENCE [LARGE SCALE GENOMIC DNA]</scope>
    <source>
        <strain evidence="12">DSM 9887</strain>
    </source>
</reference>
<name>A0A0K9YKS5_9BACL</name>
<dbReference type="OrthoDB" id="53505at2"/>
<evidence type="ECO:0000313" key="12">
    <source>
        <dbReference type="Proteomes" id="UP000036834"/>
    </source>
</evidence>
<proteinExistence type="inferred from homology"/>
<evidence type="ECO:0000256" key="1">
    <source>
        <dbReference type="ARBA" id="ARBA00001585"/>
    </source>
</evidence>
<evidence type="ECO:0000313" key="13">
    <source>
        <dbReference type="Proteomes" id="UP000319578"/>
    </source>
</evidence>
<sequence length="292" mass="32668">MKHTEGYIEVPGGKVWYSRVGNGEKTPLIVLHGGPGNTHDPLKEALHVLGDDRPVIFYDQLGSGNSERPTDASLWKTERFVEELASVRKALDLDNVHILGHSWGTMLAAAYLIDNKPAGVQSVIFSSPCLSAHLWKKDADELIAKLPETVQQTIAHHEEQGTTDSKEYQDAMKEYYSRHVCRLDPLPAIMAASRAKANKEVYMTMWGPSEFCPTGNLKTFDYTPQLHEIQIPSLFVCGRYDEAAPGSTAYYQSLVPGAKLHIFENSSHLGYLEETDEYVKVIRDFLQSTDDK</sequence>
<dbReference type="PATRIC" id="fig|54915.3.peg.4271"/>
<evidence type="ECO:0000313" key="10">
    <source>
        <dbReference type="EMBL" id="GED71570.1"/>
    </source>
</evidence>
<dbReference type="PIRSF" id="PIRSF005539">
    <property type="entry name" value="Pept_S33_TRI_F1"/>
    <property type="match status" value="1"/>
</dbReference>
<evidence type="ECO:0000256" key="3">
    <source>
        <dbReference type="ARBA" id="ARBA00012568"/>
    </source>
</evidence>
<evidence type="ECO:0000259" key="9">
    <source>
        <dbReference type="Pfam" id="PF00561"/>
    </source>
</evidence>
<evidence type="ECO:0000256" key="4">
    <source>
        <dbReference type="ARBA" id="ARBA00021843"/>
    </source>
</evidence>
<dbReference type="Pfam" id="PF00561">
    <property type="entry name" value="Abhydrolase_1"/>
    <property type="match status" value="1"/>
</dbReference>
<protein>
    <recommendedName>
        <fullName evidence="4 7">Proline iminopeptidase</fullName>
        <shortName evidence="7">PIP</shortName>
        <ecNumber evidence="3 7">3.4.11.5</ecNumber>
    </recommendedName>
    <alternativeName>
        <fullName evidence="6 7">Prolyl aminopeptidase</fullName>
    </alternativeName>
</protein>
<evidence type="ECO:0000256" key="5">
    <source>
        <dbReference type="ARBA" id="ARBA00022801"/>
    </source>
</evidence>